<dbReference type="EMBL" id="JAUHGV010000174">
    <property type="protein sequence ID" value="MDN4015228.1"/>
    <property type="molecule type" value="Genomic_DNA"/>
</dbReference>
<dbReference type="Pfam" id="PF04233">
    <property type="entry name" value="Phage_Mu_F"/>
    <property type="match status" value="1"/>
</dbReference>
<reference evidence="2" key="1">
    <citation type="submission" date="2023-06" db="EMBL/GenBank/DDBJ databases">
        <title>Two Chryseobacterium gambrini strains from China.</title>
        <authorList>
            <person name="Zeng J."/>
            <person name="Wu Y."/>
        </authorList>
    </citation>
    <scope>NUCLEOTIDE SEQUENCE</scope>
    <source>
        <strain evidence="2">SQ219</strain>
    </source>
</reference>
<accession>A0AAJ1VM12</accession>
<feature type="non-terminal residue" evidence="2">
    <location>
        <position position="1"/>
    </location>
</feature>
<protein>
    <submittedName>
        <fullName evidence="2">Phage minor head protein</fullName>
    </submittedName>
</protein>
<proteinExistence type="predicted"/>
<name>A0AAJ1VM12_9FLAO</name>
<dbReference type="InterPro" id="IPR006528">
    <property type="entry name" value="Phage_head_morphogenesis_dom"/>
</dbReference>
<comment type="caution">
    <text evidence="2">The sequence shown here is derived from an EMBL/GenBank/DDBJ whole genome shotgun (WGS) entry which is preliminary data.</text>
</comment>
<sequence>FNDFRNKAKSVFPNYKELYLKTEWDHASATSNMAARYLEMMDDVEIAPYWRLNAIIDDGTTVICRSLDGKVFDKRDPDSWKFLPPLHWKCR</sequence>
<dbReference type="RefSeq" id="WP_290343760.1">
    <property type="nucleotide sequence ID" value="NZ_JAUHGV010000174.1"/>
</dbReference>
<feature type="non-terminal residue" evidence="2">
    <location>
        <position position="91"/>
    </location>
</feature>
<dbReference type="AlphaFoldDB" id="A0AAJ1VM12"/>
<evidence type="ECO:0000313" key="2">
    <source>
        <dbReference type="EMBL" id="MDN4015228.1"/>
    </source>
</evidence>
<organism evidence="2 3">
    <name type="scientific">Chryseobacterium gambrini</name>
    <dbReference type="NCBI Taxonomy" id="373672"/>
    <lineage>
        <taxon>Bacteria</taxon>
        <taxon>Pseudomonadati</taxon>
        <taxon>Bacteroidota</taxon>
        <taxon>Flavobacteriia</taxon>
        <taxon>Flavobacteriales</taxon>
        <taxon>Weeksellaceae</taxon>
        <taxon>Chryseobacterium group</taxon>
        <taxon>Chryseobacterium</taxon>
    </lineage>
</organism>
<evidence type="ECO:0000259" key="1">
    <source>
        <dbReference type="Pfam" id="PF04233"/>
    </source>
</evidence>
<feature type="domain" description="Phage head morphogenesis" evidence="1">
    <location>
        <begin position="25"/>
        <end position="91"/>
    </location>
</feature>
<dbReference type="Proteomes" id="UP001225933">
    <property type="component" value="Unassembled WGS sequence"/>
</dbReference>
<gene>
    <name evidence="2" type="ORF">QX233_22530</name>
</gene>
<evidence type="ECO:0000313" key="3">
    <source>
        <dbReference type="Proteomes" id="UP001225933"/>
    </source>
</evidence>